<evidence type="ECO:0000313" key="2">
    <source>
        <dbReference type="WBParaSite" id="nRc.2.0.1.t30805-RA"/>
    </source>
</evidence>
<proteinExistence type="predicted"/>
<protein>
    <submittedName>
        <fullName evidence="2">Uncharacterized protein</fullName>
    </submittedName>
</protein>
<dbReference type="AlphaFoldDB" id="A0A915JWK1"/>
<sequence length="103" mass="10935">MGDESAQGTIMALGRILSANTRGTDTMRQMPAAQELAAALKLTATSRVNVLIDPTILCPDVPPEFGCRASSYAGDNRSLSEGSAGAVVLWRSEESLRRLPQES</sequence>
<dbReference type="Proteomes" id="UP000887565">
    <property type="component" value="Unplaced"/>
</dbReference>
<keyword evidence="1" id="KW-1185">Reference proteome</keyword>
<accession>A0A915JWK1</accession>
<reference evidence="2" key="1">
    <citation type="submission" date="2022-11" db="UniProtKB">
        <authorList>
            <consortium name="WormBaseParasite"/>
        </authorList>
    </citation>
    <scope>IDENTIFICATION</scope>
</reference>
<name>A0A915JWK1_ROMCU</name>
<organism evidence="1 2">
    <name type="scientific">Romanomermis culicivorax</name>
    <name type="common">Nematode worm</name>
    <dbReference type="NCBI Taxonomy" id="13658"/>
    <lineage>
        <taxon>Eukaryota</taxon>
        <taxon>Metazoa</taxon>
        <taxon>Ecdysozoa</taxon>
        <taxon>Nematoda</taxon>
        <taxon>Enoplea</taxon>
        <taxon>Dorylaimia</taxon>
        <taxon>Mermithida</taxon>
        <taxon>Mermithoidea</taxon>
        <taxon>Mermithidae</taxon>
        <taxon>Romanomermis</taxon>
    </lineage>
</organism>
<evidence type="ECO:0000313" key="1">
    <source>
        <dbReference type="Proteomes" id="UP000887565"/>
    </source>
</evidence>
<dbReference type="WBParaSite" id="nRc.2.0.1.t30805-RA">
    <property type="protein sequence ID" value="nRc.2.0.1.t30805-RA"/>
    <property type="gene ID" value="nRc.2.0.1.g30805"/>
</dbReference>